<comment type="similarity">
    <text evidence="3">Belongs to the HPF1 family.</text>
</comment>
<feature type="compositionally biased region" description="Low complexity" evidence="6">
    <location>
        <begin position="9"/>
        <end position="28"/>
    </location>
</feature>
<keyword evidence="8" id="KW-1185">Reference proteome</keyword>
<evidence type="ECO:0000256" key="5">
    <source>
        <dbReference type="ARBA" id="ARBA00023242"/>
    </source>
</evidence>
<accession>A0A0S4J549</accession>
<dbReference type="GO" id="GO:0005634">
    <property type="term" value="C:nucleus"/>
    <property type="evidence" value="ECO:0007669"/>
    <property type="project" value="UniProtKB-SubCell"/>
</dbReference>
<evidence type="ECO:0000256" key="1">
    <source>
        <dbReference type="ARBA" id="ARBA00004123"/>
    </source>
</evidence>
<dbReference type="PANTHER" id="PTHR13386">
    <property type="entry name" value="HISTONE PARYLATION FACTOR 1"/>
    <property type="match status" value="1"/>
</dbReference>
<feature type="region of interest" description="Disordered" evidence="6">
    <location>
        <begin position="1"/>
        <end position="40"/>
    </location>
</feature>
<dbReference type="GO" id="GO:0005694">
    <property type="term" value="C:chromosome"/>
    <property type="evidence" value="ECO:0007669"/>
    <property type="project" value="UniProtKB-SubCell"/>
</dbReference>
<proteinExistence type="inferred from homology"/>
<evidence type="ECO:0000256" key="3">
    <source>
        <dbReference type="ARBA" id="ARBA00010803"/>
    </source>
</evidence>
<dbReference type="VEuPathDB" id="TriTrypDB:BSAL_06660"/>
<dbReference type="AlphaFoldDB" id="A0A0S4J549"/>
<dbReference type="GO" id="GO:0006974">
    <property type="term" value="P:DNA damage response"/>
    <property type="evidence" value="ECO:0007669"/>
    <property type="project" value="InterPro"/>
</dbReference>
<feature type="non-terminal residue" evidence="7">
    <location>
        <position position="435"/>
    </location>
</feature>
<dbReference type="Proteomes" id="UP000051952">
    <property type="component" value="Unassembled WGS sequence"/>
</dbReference>
<reference evidence="8" key="1">
    <citation type="submission" date="2015-09" db="EMBL/GenBank/DDBJ databases">
        <authorList>
            <consortium name="Pathogen Informatics"/>
        </authorList>
    </citation>
    <scope>NUCLEOTIDE SEQUENCE [LARGE SCALE GENOMIC DNA]</scope>
    <source>
        <strain evidence="8">Lake Konstanz</strain>
    </source>
</reference>
<dbReference type="PANTHER" id="PTHR13386:SF1">
    <property type="entry name" value="HISTONE PARYLATION FACTOR 1"/>
    <property type="match status" value="1"/>
</dbReference>
<gene>
    <name evidence="7" type="ORF">BSAL_06660</name>
</gene>
<evidence type="ECO:0000256" key="4">
    <source>
        <dbReference type="ARBA" id="ARBA00022454"/>
    </source>
</evidence>
<protein>
    <submittedName>
        <fullName evidence="7">Uncharacterized protein</fullName>
    </submittedName>
</protein>
<organism evidence="7 8">
    <name type="scientific">Bodo saltans</name>
    <name type="common">Flagellated protozoan</name>
    <dbReference type="NCBI Taxonomy" id="75058"/>
    <lineage>
        <taxon>Eukaryota</taxon>
        <taxon>Discoba</taxon>
        <taxon>Euglenozoa</taxon>
        <taxon>Kinetoplastea</taxon>
        <taxon>Metakinetoplastina</taxon>
        <taxon>Eubodonida</taxon>
        <taxon>Bodonidae</taxon>
        <taxon>Bodo</taxon>
    </lineage>
</organism>
<evidence type="ECO:0000256" key="2">
    <source>
        <dbReference type="ARBA" id="ARBA00004286"/>
    </source>
</evidence>
<keyword evidence="5" id="KW-0539">Nucleus</keyword>
<dbReference type="EMBL" id="CYKH01001326">
    <property type="protein sequence ID" value="CUG86533.1"/>
    <property type="molecule type" value="Genomic_DNA"/>
</dbReference>
<feature type="region of interest" description="Disordered" evidence="6">
    <location>
        <begin position="115"/>
        <end position="147"/>
    </location>
</feature>
<comment type="subcellular location">
    <subcellularLocation>
        <location evidence="2">Chromosome</location>
    </subcellularLocation>
    <subcellularLocation>
        <location evidence="1">Nucleus</location>
    </subcellularLocation>
</comment>
<dbReference type="GO" id="GO:0042393">
    <property type="term" value="F:histone binding"/>
    <property type="evidence" value="ECO:0007669"/>
    <property type="project" value="InterPro"/>
</dbReference>
<sequence length="435" mass="46011">AHFREYSHTSTTPVTATTATTTTTAATTPGAGRSPIPAPGPKTTILFPAKRLSPSSTTEAGVATATATKGVYDEDGLLVMARKPSPPSSSITEGLLCTTPPPARKIPSTVTLTTVAPASPPALTPRTGGGGTLLSSPSVKRGRSAAGDDAGVDWTSLFSPPPQCTLSLMAPMATTPKITLEGFFGMPYPAEDLFALLSVARKICPADPLNAFPGWRLVGPMEVLAGTVMCFKSDEAKWRYARFRYDPPEVQTIAVSTKSATKYTHIALHRDDPKEPPTMIVAGRRGKPTSATGLLPAPSPIDASGVVTVVEDSVFDVLGDTVGGVFIRLVEEDSCSRTVASLLASTFSTSKQRGKSAADTYKLRKKAMVASTVHHLGAVVPYDHKTELGYRPMMMTMAAFQSLITTWNEKGKGIPAKQLDTITEQFQWADIANDD</sequence>
<feature type="non-terminal residue" evidence="7">
    <location>
        <position position="1"/>
    </location>
</feature>
<dbReference type="Pfam" id="PF10228">
    <property type="entry name" value="HPF1"/>
    <property type="match status" value="1"/>
</dbReference>
<evidence type="ECO:0000256" key="6">
    <source>
        <dbReference type="SAM" id="MobiDB-lite"/>
    </source>
</evidence>
<evidence type="ECO:0000313" key="7">
    <source>
        <dbReference type="EMBL" id="CUG86533.1"/>
    </source>
</evidence>
<name>A0A0S4J549_BODSA</name>
<dbReference type="GO" id="GO:0072572">
    <property type="term" value="F:poly-ADP-D-ribose binding"/>
    <property type="evidence" value="ECO:0007669"/>
    <property type="project" value="TreeGrafter"/>
</dbReference>
<dbReference type="OrthoDB" id="416496at2759"/>
<keyword evidence="4" id="KW-0158">Chromosome</keyword>
<dbReference type="InterPro" id="IPR019361">
    <property type="entry name" value="HPF1"/>
</dbReference>
<evidence type="ECO:0000313" key="8">
    <source>
        <dbReference type="Proteomes" id="UP000051952"/>
    </source>
</evidence>